<sequence length="64" mass="6389">MVAELAVGPPDAHQREGLSDLVAGGAEQLKRLLGVAKRVVVAGLAGEGQGEAEVSSALAGGRLR</sequence>
<keyword evidence="2" id="KW-1185">Reference proteome</keyword>
<accession>A0ABQ4FAP2</accession>
<gene>
    <name evidence="1" type="ORF">Mam01_20600</name>
</gene>
<proteinExistence type="predicted"/>
<evidence type="ECO:0000313" key="1">
    <source>
        <dbReference type="EMBL" id="GIH31896.1"/>
    </source>
</evidence>
<dbReference type="Proteomes" id="UP000651728">
    <property type="component" value="Unassembled WGS sequence"/>
</dbReference>
<protein>
    <submittedName>
        <fullName evidence="1">Uncharacterized protein</fullName>
    </submittedName>
</protein>
<evidence type="ECO:0000313" key="2">
    <source>
        <dbReference type="Proteomes" id="UP000651728"/>
    </source>
</evidence>
<dbReference type="EMBL" id="BOOB01000014">
    <property type="protein sequence ID" value="GIH31896.1"/>
    <property type="molecule type" value="Genomic_DNA"/>
</dbReference>
<name>A0ABQ4FAP2_9ACTN</name>
<reference evidence="1 2" key="1">
    <citation type="submission" date="2021-01" db="EMBL/GenBank/DDBJ databases">
        <title>Whole genome shotgun sequence of Microbispora amethystogenes NBRC 101907.</title>
        <authorList>
            <person name="Komaki H."/>
            <person name="Tamura T."/>
        </authorList>
    </citation>
    <scope>NUCLEOTIDE SEQUENCE [LARGE SCALE GENOMIC DNA]</scope>
    <source>
        <strain evidence="1 2">NBRC 101907</strain>
    </source>
</reference>
<organism evidence="1 2">
    <name type="scientific">Microbispora amethystogenes</name>
    <dbReference type="NCBI Taxonomy" id="1427754"/>
    <lineage>
        <taxon>Bacteria</taxon>
        <taxon>Bacillati</taxon>
        <taxon>Actinomycetota</taxon>
        <taxon>Actinomycetes</taxon>
        <taxon>Streptosporangiales</taxon>
        <taxon>Streptosporangiaceae</taxon>
        <taxon>Microbispora</taxon>
    </lineage>
</organism>
<comment type="caution">
    <text evidence="1">The sequence shown here is derived from an EMBL/GenBank/DDBJ whole genome shotgun (WGS) entry which is preliminary data.</text>
</comment>